<dbReference type="EMBL" id="CAVNYO010000440">
    <property type="protein sequence ID" value="CAK5280132.1"/>
    <property type="molecule type" value="Genomic_DNA"/>
</dbReference>
<dbReference type="PANTHER" id="PTHR34992">
    <property type="entry name" value="HYPHAL ANASTAMOSIS-7 PROTEIN"/>
    <property type="match status" value="1"/>
</dbReference>
<dbReference type="AlphaFoldDB" id="A0AAD2HQH0"/>
<evidence type="ECO:0000313" key="10">
    <source>
        <dbReference type="EMBL" id="CAK5280132.1"/>
    </source>
</evidence>
<dbReference type="Pfam" id="PF20238">
    <property type="entry name" value="BIM1-like_dom"/>
    <property type="match status" value="1"/>
</dbReference>
<evidence type="ECO:0000256" key="6">
    <source>
        <dbReference type="ARBA" id="ARBA00023180"/>
    </source>
</evidence>
<evidence type="ECO:0000259" key="9">
    <source>
        <dbReference type="Pfam" id="PF20238"/>
    </source>
</evidence>
<dbReference type="GO" id="GO:0098552">
    <property type="term" value="C:side of membrane"/>
    <property type="evidence" value="ECO:0007669"/>
    <property type="project" value="UniProtKB-KW"/>
</dbReference>
<proteinExistence type="predicted"/>
<feature type="signal peptide" evidence="8">
    <location>
        <begin position="1"/>
        <end position="18"/>
    </location>
</feature>
<protein>
    <recommendedName>
        <fullName evidence="9">Copper acquisition factor BIM1-like domain-containing protein</fullName>
    </recommendedName>
</protein>
<evidence type="ECO:0000256" key="7">
    <source>
        <dbReference type="ARBA" id="ARBA00023288"/>
    </source>
</evidence>
<evidence type="ECO:0000256" key="1">
    <source>
        <dbReference type="ARBA" id="ARBA00004609"/>
    </source>
</evidence>
<feature type="domain" description="Copper acquisition factor BIM1-like" evidence="9">
    <location>
        <begin position="17"/>
        <end position="154"/>
    </location>
</feature>
<dbReference type="InterPro" id="IPR046936">
    <property type="entry name" value="BIM1-like"/>
</dbReference>
<accession>A0AAD2HQH0</accession>
<evidence type="ECO:0000256" key="8">
    <source>
        <dbReference type="SAM" id="SignalP"/>
    </source>
</evidence>
<keyword evidence="4 8" id="KW-0732">Signal</keyword>
<keyword evidence="2" id="KW-1003">Cell membrane</keyword>
<evidence type="ECO:0000256" key="2">
    <source>
        <dbReference type="ARBA" id="ARBA00022475"/>
    </source>
</evidence>
<evidence type="ECO:0000313" key="11">
    <source>
        <dbReference type="Proteomes" id="UP001295794"/>
    </source>
</evidence>
<dbReference type="InterPro" id="IPR046530">
    <property type="entry name" value="BIM1-like_dom"/>
</dbReference>
<keyword evidence="7" id="KW-0449">Lipoprotein</keyword>
<dbReference type="CDD" id="cd21176">
    <property type="entry name" value="LPMO_auxiliary-like"/>
    <property type="match status" value="1"/>
</dbReference>
<keyword evidence="5" id="KW-0472">Membrane</keyword>
<comment type="caution">
    <text evidence="10">The sequence shown here is derived from an EMBL/GenBank/DDBJ whole genome shotgun (WGS) entry which is preliminary data.</text>
</comment>
<organism evidence="10 11">
    <name type="scientific">Mycena citricolor</name>
    <dbReference type="NCBI Taxonomy" id="2018698"/>
    <lineage>
        <taxon>Eukaryota</taxon>
        <taxon>Fungi</taxon>
        <taxon>Dikarya</taxon>
        <taxon>Basidiomycota</taxon>
        <taxon>Agaricomycotina</taxon>
        <taxon>Agaricomycetes</taxon>
        <taxon>Agaricomycetidae</taxon>
        <taxon>Agaricales</taxon>
        <taxon>Marasmiineae</taxon>
        <taxon>Mycenaceae</taxon>
        <taxon>Mycena</taxon>
    </lineage>
</organism>
<dbReference type="GO" id="GO:0005886">
    <property type="term" value="C:plasma membrane"/>
    <property type="evidence" value="ECO:0007669"/>
    <property type="project" value="UniProtKB-SubCell"/>
</dbReference>
<sequence length="204" mass="20896">MLAFTALALSSVLAVANAHFQLQFPPPRGVFVQDSEPTFCDGYNSPANRTSFPLTGGFLTLNSEHPSWTAGIFATSKANPTNFSDFSTTVTNFFQDTGEGVFCFPINLSSFSDGQNVTIEVIFNGGDGQLYQCADLTVSKSATIASDIACTNATSSGSSAAASASRTATGSAATSSTTAPSAGQRIQASVFGLGLAALAIAFVA</sequence>
<feature type="chain" id="PRO_5041936049" description="Copper acquisition factor BIM1-like domain-containing protein" evidence="8">
    <location>
        <begin position="19"/>
        <end position="204"/>
    </location>
</feature>
<reference evidence="10" key="1">
    <citation type="submission" date="2023-11" db="EMBL/GenBank/DDBJ databases">
        <authorList>
            <person name="De Vega J J."/>
            <person name="De Vega J J."/>
        </authorList>
    </citation>
    <scope>NUCLEOTIDE SEQUENCE</scope>
</reference>
<evidence type="ECO:0000256" key="4">
    <source>
        <dbReference type="ARBA" id="ARBA00022729"/>
    </source>
</evidence>
<name>A0AAD2HQH0_9AGAR</name>
<gene>
    <name evidence="10" type="ORF">MYCIT1_LOCUS30577</name>
</gene>
<evidence type="ECO:0000256" key="5">
    <source>
        <dbReference type="ARBA" id="ARBA00023136"/>
    </source>
</evidence>
<evidence type="ECO:0000256" key="3">
    <source>
        <dbReference type="ARBA" id="ARBA00022622"/>
    </source>
</evidence>
<keyword evidence="6" id="KW-0325">Glycoprotein</keyword>
<keyword evidence="3" id="KW-0336">GPI-anchor</keyword>
<comment type="subcellular location">
    <subcellularLocation>
        <location evidence="1">Cell membrane</location>
        <topology evidence="1">Lipid-anchor</topology>
        <topology evidence="1">GPI-anchor</topology>
    </subcellularLocation>
</comment>
<keyword evidence="11" id="KW-1185">Reference proteome</keyword>
<dbReference type="Proteomes" id="UP001295794">
    <property type="component" value="Unassembled WGS sequence"/>
</dbReference>